<evidence type="ECO:0000313" key="2">
    <source>
        <dbReference type="Proteomes" id="UP000092482"/>
    </source>
</evidence>
<dbReference type="OrthoDB" id="8479268at2"/>
<dbReference type="STRING" id="1758689.SGUI_0398"/>
<dbReference type="RefSeq" id="WP_066635614.1">
    <property type="nucleotide sequence ID" value="NZ_CP014989.1"/>
</dbReference>
<accession>A0A1B1N8Q3</accession>
<reference evidence="1 2" key="1">
    <citation type="submission" date="2016-03" db="EMBL/GenBank/DDBJ databases">
        <title>Shallow-sea hydrothermal system.</title>
        <authorList>
            <person name="Tang K."/>
        </authorList>
    </citation>
    <scope>NUCLEOTIDE SEQUENCE [LARGE SCALE GENOMIC DNA]</scope>
    <source>
        <strain evidence="1 2">JLT9</strain>
    </source>
</reference>
<keyword evidence="2" id="KW-1185">Reference proteome</keyword>
<dbReference type="Proteomes" id="UP000092482">
    <property type="component" value="Chromosome"/>
</dbReference>
<dbReference type="PATRIC" id="fig|1758689.4.peg.402"/>
<dbReference type="InterPro" id="IPR024532">
    <property type="entry name" value="DUF3830"/>
</dbReference>
<gene>
    <name evidence="1" type="ORF">SGUI_0398</name>
</gene>
<dbReference type="SUPFAM" id="SSF50891">
    <property type="entry name" value="Cyclophilin-like"/>
    <property type="match status" value="1"/>
</dbReference>
<dbReference type="EMBL" id="CP014989">
    <property type="protein sequence ID" value="ANS77794.1"/>
    <property type="molecule type" value="Genomic_DNA"/>
</dbReference>
<dbReference type="KEGG" id="serj:SGUI_0398"/>
<proteinExistence type="predicted"/>
<name>A0A1B1N8Q3_9MICO</name>
<protein>
    <recommendedName>
        <fullName evidence="3">DUF3830 domain-containing protein</fullName>
    </recommendedName>
</protein>
<organism evidence="1 2">
    <name type="scientific">Serinicoccus hydrothermalis</name>
    <dbReference type="NCBI Taxonomy" id="1758689"/>
    <lineage>
        <taxon>Bacteria</taxon>
        <taxon>Bacillati</taxon>
        <taxon>Actinomycetota</taxon>
        <taxon>Actinomycetes</taxon>
        <taxon>Micrococcales</taxon>
        <taxon>Ornithinimicrobiaceae</taxon>
        <taxon>Serinicoccus</taxon>
    </lineage>
</organism>
<evidence type="ECO:0008006" key="3">
    <source>
        <dbReference type="Google" id="ProtNLM"/>
    </source>
</evidence>
<evidence type="ECO:0000313" key="1">
    <source>
        <dbReference type="EMBL" id="ANS77794.1"/>
    </source>
</evidence>
<sequence length="170" mass="18729">MSRYVTVTLEQRGVTCRARLLDEEAPRTCAAVWDMLPVSAQVYHGKYARNEIYTLVPHPGQEHEPGRENTTITPIPGDLCWFTFDGDQLGNAAYGYETQEDHRAAGRGGLVDLAVFYGRNNLLVNGDQGWVPGNVFGEVVEGLAEMAAACQDLWMGGVRGERLTLARAED</sequence>
<dbReference type="Pfam" id="PF12903">
    <property type="entry name" value="DUF3830"/>
    <property type="match status" value="1"/>
</dbReference>
<dbReference type="InterPro" id="IPR029000">
    <property type="entry name" value="Cyclophilin-like_dom_sf"/>
</dbReference>
<dbReference type="Gene3D" id="2.40.100.20">
    <property type="match status" value="1"/>
</dbReference>
<dbReference type="AlphaFoldDB" id="A0A1B1N8Q3"/>